<protein>
    <submittedName>
        <fullName evidence="1">Uncharacterized protein</fullName>
    </submittedName>
</protein>
<gene>
    <name evidence="1" type="ORF">N8T08_010340</name>
</gene>
<evidence type="ECO:0000313" key="2">
    <source>
        <dbReference type="Proteomes" id="UP001177260"/>
    </source>
</evidence>
<dbReference type="EMBL" id="JAOPJF010000082">
    <property type="protein sequence ID" value="KAK1140495.1"/>
    <property type="molecule type" value="Genomic_DNA"/>
</dbReference>
<organism evidence="1 2">
    <name type="scientific">Aspergillus melleus</name>
    <dbReference type="NCBI Taxonomy" id="138277"/>
    <lineage>
        <taxon>Eukaryota</taxon>
        <taxon>Fungi</taxon>
        <taxon>Dikarya</taxon>
        <taxon>Ascomycota</taxon>
        <taxon>Pezizomycotina</taxon>
        <taxon>Eurotiomycetes</taxon>
        <taxon>Eurotiomycetidae</taxon>
        <taxon>Eurotiales</taxon>
        <taxon>Aspergillaceae</taxon>
        <taxon>Aspergillus</taxon>
        <taxon>Aspergillus subgen. Circumdati</taxon>
    </lineage>
</organism>
<name>A0ACC3ASE3_9EURO</name>
<proteinExistence type="predicted"/>
<reference evidence="1 2" key="1">
    <citation type="journal article" date="2023" name="ACS Omega">
        <title>Identification of the Neoaspergillic Acid Biosynthesis Gene Cluster by Establishing an In Vitro CRISPR-Ribonucleoprotein Genetic System in Aspergillus melleus.</title>
        <authorList>
            <person name="Yuan B."/>
            <person name="Grau M.F."/>
            <person name="Murata R.M."/>
            <person name="Torok T."/>
            <person name="Venkateswaran K."/>
            <person name="Stajich J.E."/>
            <person name="Wang C.C.C."/>
        </authorList>
    </citation>
    <scope>NUCLEOTIDE SEQUENCE [LARGE SCALE GENOMIC DNA]</scope>
    <source>
        <strain evidence="1 2">IMV 1140</strain>
    </source>
</reference>
<comment type="caution">
    <text evidence="1">The sequence shown here is derived from an EMBL/GenBank/DDBJ whole genome shotgun (WGS) entry which is preliminary data.</text>
</comment>
<evidence type="ECO:0000313" key="1">
    <source>
        <dbReference type="EMBL" id="KAK1140495.1"/>
    </source>
</evidence>
<accession>A0ACC3ASE3</accession>
<dbReference type="Proteomes" id="UP001177260">
    <property type="component" value="Unassembled WGS sequence"/>
</dbReference>
<sequence length="250" mass="26805">MADPFEDSDDSPSRPRAAASRNSSIAGPGTETLGSLASHTNSHSISSTPGIILTPPSSTTISTPSSTLLTDSATSLTAALAIFPNKNTGTSTSTRTTNSQRQLEPTPELSDTGFYRQRAELADHSARELINVPLSQRLRPHHHHPSSRQCRASSTLSPNLRPPPAIPIVTADGVVLTSNLDQLANDSSPRSAPGSDEDHVMSFMRYDAAKDAMLPAYQASLRRSSTRSANVAGNENVSAWEEKERREVRH</sequence>
<keyword evidence="2" id="KW-1185">Reference proteome</keyword>